<name>A0A1H8UG85_9EURY</name>
<keyword evidence="3" id="KW-1185">Reference proteome</keyword>
<evidence type="ECO:0000313" key="3">
    <source>
        <dbReference type="Proteomes" id="UP000199126"/>
    </source>
</evidence>
<reference evidence="3" key="1">
    <citation type="submission" date="2016-10" db="EMBL/GenBank/DDBJ databases">
        <authorList>
            <person name="Varghese N."/>
            <person name="Submissions S."/>
        </authorList>
    </citation>
    <scope>NUCLEOTIDE SEQUENCE [LARGE SCALE GENOMIC DNA]</scope>
    <source>
        <strain evidence="3">CGMCC 1.10121</strain>
    </source>
</reference>
<dbReference type="InterPro" id="IPR037523">
    <property type="entry name" value="VOC_core"/>
</dbReference>
<organism evidence="2 3">
    <name type="scientific">Halogranum amylolyticum</name>
    <dbReference type="NCBI Taxonomy" id="660520"/>
    <lineage>
        <taxon>Archaea</taxon>
        <taxon>Methanobacteriati</taxon>
        <taxon>Methanobacteriota</taxon>
        <taxon>Stenosarchaea group</taxon>
        <taxon>Halobacteria</taxon>
        <taxon>Halobacteriales</taxon>
        <taxon>Haloferacaceae</taxon>
    </lineage>
</organism>
<accession>A0A1H8UG85</accession>
<dbReference type="Pfam" id="PF00903">
    <property type="entry name" value="Glyoxalase"/>
    <property type="match status" value="1"/>
</dbReference>
<evidence type="ECO:0000259" key="1">
    <source>
        <dbReference type="PROSITE" id="PS51819"/>
    </source>
</evidence>
<dbReference type="PROSITE" id="PS51819">
    <property type="entry name" value="VOC"/>
    <property type="match status" value="1"/>
</dbReference>
<dbReference type="SUPFAM" id="SSF54593">
    <property type="entry name" value="Glyoxalase/Bleomycin resistance protein/Dihydroxybiphenyl dioxygenase"/>
    <property type="match status" value="1"/>
</dbReference>
<dbReference type="InterPro" id="IPR029068">
    <property type="entry name" value="Glyas_Bleomycin-R_OHBP_Dase"/>
</dbReference>
<dbReference type="Gene3D" id="3.10.180.10">
    <property type="entry name" value="2,3-Dihydroxybiphenyl 1,2-Dioxygenase, domain 1"/>
    <property type="match status" value="1"/>
</dbReference>
<dbReference type="InterPro" id="IPR004360">
    <property type="entry name" value="Glyas_Fos-R_dOase_dom"/>
</dbReference>
<dbReference type="OrthoDB" id="6111at2157"/>
<feature type="domain" description="VOC" evidence="1">
    <location>
        <begin position="1"/>
        <end position="119"/>
    </location>
</feature>
<gene>
    <name evidence="2" type="ORF">SAMN04487948_1114</name>
</gene>
<protein>
    <recommendedName>
        <fullName evidence="1">VOC domain-containing protein</fullName>
    </recommendedName>
</protein>
<dbReference type="Proteomes" id="UP000199126">
    <property type="component" value="Unassembled WGS sequence"/>
</dbReference>
<dbReference type="EMBL" id="FODV01000011">
    <property type="protein sequence ID" value="SEP02240.1"/>
    <property type="molecule type" value="Genomic_DNA"/>
</dbReference>
<proteinExistence type="predicted"/>
<sequence length="131" mass="15012">MFHGPQQVDGDEDTQIGVLCRDVLGDFESARIAHLTTGNGVAVELFEFDDLEAFEEPDPKQPGYFHFCVIDPNIEELAAKIDERGGEHHTDVWELFPGQEYRMTYCKDPFGNLVEIYTHSHERIYSNQGDY</sequence>
<dbReference type="RefSeq" id="WP_089826147.1">
    <property type="nucleotide sequence ID" value="NZ_FODV01000011.1"/>
</dbReference>
<evidence type="ECO:0000313" key="2">
    <source>
        <dbReference type="EMBL" id="SEP02240.1"/>
    </source>
</evidence>
<dbReference type="AlphaFoldDB" id="A0A1H8UG85"/>